<dbReference type="Proteomes" id="UP000199297">
    <property type="component" value="Unassembled WGS sequence"/>
</dbReference>
<evidence type="ECO:0000259" key="2">
    <source>
        <dbReference type="PROSITE" id="PS51671"/>
    </source>
</evidence>
<sequence length="165" mass="17819">MNQLIVSFITADRPGIVEVLSDLITQHKGNWQKSSLHQMSGVFAGVVEIAVSPENSQLLADKLATLAGFKIQIEQVSPEQEPSQSQLVLELTANDRVGIVQEISSAIHHHGGNLLKLVSTQESAPHAGHELFKAKVTIAVSPQDIDAMIVALENLADDLMVDISR</sequence>
<dbReference type="STRING" id="641665.GCA_002104455_01794"/>
<dbReference type="EMBL" id="FOBI01000002">
    <property type="protein sequence ID" value="SEK69759.1"/>
    <property type="molecule type" value="Genomic_DNA"/>
</dbReference>
<dbReference type="RefSeq" id="WP_085283706.1">
    <property type="nucleotide sequence ID" value="NZ_FOBI01000002.1"/>
</dbReference>
<dbReference type="PANTHER" id="PTHR34875:SF6">
    <property type="entry name" value="UPF0237 PROTEIN MJ1558"/>
    <property type="match status" value="1"/>
</dbReference>
<name>A0A1H7J4V3_9GAMM</name>
<comment type="subcellular location">
    <subcellularLocation>
        <location evidence="1">Cytoplasm</location>
    </subcellularLocation>
</comment>
<dbReference type="SUPFAM" id="SSF55021">
    <property type="entry name" value="ACT-like"/>
    <property type="match status" value="2"/>
</dbReference>
<dbReference type="GO" id="GO:0005737">
    <property type="term" value="C:cytoplasm"/>
    <property type="evidence" value="ECO:0007669"/>
    <property type="project" value="UniProtKB-SubCell"/>
</dbReference>
<keyword evidence="4" id="KW-1185">Reference proteome</keyword>
<keyword evidence="1" id="KW-0678">Repressor</keyword>
<accession>A0A1H7J4V3</accession>
<dbReference type="InterPro" id="IPR016867">
    <property type="entry name" value="GcvR"/>
</dbReference>
<evidence type="ECO:0000313" key="4">
    <source>
        <dbReference type="Proteomes" id="UP000199297"/>
    </source>
</evidence>
<protein>
    <recommendedName>
        <fullName evidence="1">Glycine cleavage system transcriptional repressor</fullName>
    </recommendedName>
</protein>
<dbReference type="AlphaFoldDB" id="A0A1H7J4V3"/>
<feature type="domain" description="ACT" evidence="2">
    <location>
        <begin position="88"/>
        <end position="165"/>
    </location>
</feature>
<dbReference type="InterPro" id="IPR045865">
    <property type="entry name" value="ACT-like_dom_sf"/>
</dbReference>
<dbReference type="Gene3D" id="3.30.70.260">
    <property type="match status" value="2"/>
</dbReference>
<evidence type="ECO:0000256" key="1">
    <source>
        <dbReference type="PIRNR" id="PIRNR028103"/>
    </source>
</evidence>
<organism evidence="3 4">
    <name type="scientific">Colwellia chukchiensis</name>
    <dbReference type="NCBI Taxonomy" id="641665"/>
    <lineage>
        <taxon>Bacteria</taxon>
        <taxon>Pseudomonadati</taxon>
        <taxon>Pseudomonadota</taxon>
        <taxon>Gammaproteobacteria</taxon>
        <taxon>Alteromonadales</taxon>
        <taxon>Colwelliaceae</taxon>
        <taxon>Colwellia</taxon>
    </lineage>
</organism>
<dbReference type="PANTHER" id="PTHR34875">
    <property type="entry name" value="UPF0237 PROTEIN MJ1558"/>
    <property type="match status" value="1"/>
</dbReference>
<dbReference type="InterPro" id="IPR002912">
    <property type="entry name" value="ACT_dom"/>
</dbReference>
<keyword evidence="1" id="KW-0804">Transcription</keyword>
<dbReference type="InterPro" id="IPR050990">
    <property type="entry name" value="UPF0237/GcvR_regulator"/>
</dbReference>
<gene>
    <name evidence="3" type="ORF">SAMN05216262_102139</name>
</gene>
<proteinExistence type="predicted"/>
<dbReference type="OrthoDB" id="12860at2"/>
<evidence type="ECO:0000313" key="3">
    <source>
        <dbReference type="EMBL" id="SEK69759.1"/>
    </source>
</evidence>
<dbReference type="PROSITE" id="PS51671">
    <property type="entry name" value="ACT"/>
    <property type="match status" value="1"/>
</dbReference>
<reference evidence="4" key="1">
    <citation type="submission" date="2016-10" db="EMBL/GenBank/DDBJ databases">
        <authorList>
            <person name="Varghese N."/>
            <person name="Submissions S."/>
        </authorList>
    </citation>
    <scope>NUCLEOTIDE SEQUENCE [LARGE SCALE GENOMIC DNA]</scope>
    <source>
        <strain evidence="4">CGMCC 1.9127</strain>
    </source>
</reference>
<dbReference type="GO" id="GO:0006355">
    <property type="term" value="P:regulation of DNA-templated transcription"/>
    <property type="evidence" value="ECO:0007669"/>
    <property type="project" value="UniProtKB-UniRule"/>
</dbReference>
<dbReference type="PIRSF" id="PIRSF028103">
    <property type="entry name" value="GcvR"/>
    <property type="match status" value="1"/>
</dbReference>
<keyword evidence="1" id="KW-0963">Cytoplasm</keyword>